<name>A0A8H2WRP2_9AGAM</name>
<proteinExistence type="predicted"/>
<dbReference type="InterPro" id="IPR032675">
    <property type="entry name" value="LRR_dom_sf"/>
</dbReference>
<dbReference type="AlphaFoldDB" id="A0A8H2WRP2"/>
<reference evidence="1" key="1">
    <citation type="submission" date="2021-01" db="EMBL/GenBank/DDBJ databases">
        <authorList>
            <person name="Kaushik A."/>
        </authorList>
    </citation>
    <scope>NUCLEOTIDE SEQUENCE</scope>
    <source>
        <strain evidence="1">AG2-2IIIB</strain>
    </source>
</reference>
<protein>
    <recommendedName>
        <fullName evidence="3">F-box domain-containing protein</fullName>
    </recommendedName>
</protein>
<sequence>MIRQWEEAGISLVDAANKYLSLCLSLNTSARLSRANKGIKEALAFWMDSALSPGGLHSILDQKIAQSRSLMAQTRNRILAASIYQFPAEILSEIFLNVIYDKDNFEGDPVYITTGIKLIYQRLHQILGVCSNWRNVGIACPSLWSFIPVIHEDDGFSLRMATNLSLQRAPGANLYLAAILPPYPPYKLFDDLAKHRSRFRAINMVIPNEAPRQLEHFFDRMLKPASHPPSELSLYLRRPSDSDDDIDTALNLKQRLFCELLPQFTEFLVSLSKIRFSGAGVRWDQVIFSDRLIELQLEDFVLGHKPDLDTFLTALSSASKLQVLSLTSITTFNITPEIPEHSDRNPTISLPGLKRLHIEDLYFNTLRDVIGSISQGQHQLTLVLTTNSLQIAAPAGLDFQDASINALCEVVSSTPVDTLLLCGRRRGGWLDEEELEALLQAAPSVKTLKMSHWRFRSSECRVLTRPQSSDGAFPAIKNMHLCWAGIIDQEGFKSMVTSHPIQRMVLGGYTESEPGDFFDPFRGSEEIVAWLDSNIPNFRLYDLDYEPPEFKLTEWQLW</sequence>
<comment type="caution">
    <text evidence="1">The sequence shown here is derived from an EMBL/GenBank/DDBJ whole genome shotgun (WGS) entry which is preliminary data.</text>
</comment>
<organism evidence="1 2">
    <name type="scientific">Rhizoctonia solani</name>
    <dbReference type="NCBI Taxonomy" id="456999"/>
    <lineage>
        <taxon>Eukaryota</taxon>
        <taxon>Fungi</taxon>
        <taxon>Dikarya</taxon>
        <taxon>Basidiomycota</taxon>
        <taxon>Agaricomycotina</taxon>
        <taxon>Agaricomycetes</taxon>
        <taxon>Cantharellales</taxon>
        <taxon>Ceratobasidiaceae</taxon>
        <taxon>Rhizoctonia</taxon>
    </lineage>
</organism>
<evidence type="ECO:0008006" key="3">
    <source>
        <dbReference type="Google" id="ProtNLM"/>
    </source>
</evidence>
<evidence type="ECO:0000313" key="2">
    <source>
        <dbReference type="Proteomes" id="UP000663843"/>
    </source>
</evidence>
<dbReference type="Gene3D" id="3.80.10.10">
    <property type="entry name" value="Ribonuclease Inhibitor"/>
    <property type="match status" value="1"/>
</dbReference>
<accession>A0A8H2WRP2</accession>
<gene>
    <name evidence="1" type="ORF">RDB_LOCUS38313</name>
</gene>
<evidence type="ECO:0000313" key="1">
    <source>
        <dbReference type="EMBL" id="CAE6404049.1"/>
    </source>
</evidence>
<dbReference type="SUPFAM" id="SSF52047">
    <property type="entry name" value="RNI-like"/>
    <property type="match status" value="1"/>
</dbReference>
<dbReference type="EMBL" id="CAJMWT010001472">
    <property type="protein sequence ID" value="CAE6404049.1"/>
    <property type="molecule type" value="Genomic_DNA"/>
</dbReference>
<dbReference type="Proteomes" id="UP000663843">
    <property type="component" value="Unassembled WGS sequence"/>
</dbReference>